<name>A0ABR9HNF0_9ACTN</name>
<evidence type="ECO:0000256" key="2">
    <source>
        <dbReference type="ARBA" id="ARBA00022857"/>
    </source>
</evidence>
<dbReference type="PANTHER" id="PTHR43490:SF99">
    <property type="entry name" value="SHORT-CHAIN DEHYDROGENASE_REDUCTASE"/>
    <property type="match status" value="1"/>
</dbReference>
<evidence type="ECO:0000256" key="1">
    <source>
        <dbReference type="ARBA" id="ARBA00006484"/>
    </source>
</evidence>
<dbReference type="SUPFAM" id="SSF51735">
    <property type="entry name" value="NAD(P)-binding Rossmann-fold domains"/>
    <property type="match status" value="1"/>
</dbReference>
<accession>A0ABR9HNF0</accession>
<dbReference type="InterPro" id="IPR036291">
    <property type="entry name" value="NAD(P)-bd_dom_sf"/>
</dbReference>
<sequence length="271" mass="27629">MSEEQSMRYPNGAANDGNGADGAKVALVTGANKGIGLETARLLGREGMTVLLGARDLGRGAAAERALRAEGSDAHLVSLDVTDQEGVKAAAARVEAEYGRLDVLVNNAGAALGSGSGPSTADPGELRALLDVNTVSVVAVSNTFLPLLRRSPAGRVVNVSSEVGSITAMTDPDGPFFGMSGSPAYPVSKTAVNMLTALYAKELAHTPVKVNAANPGFCATDLNGHSGGRTAEQGARVSLHLATLPDDGPSGVLWGHLASEDDPESYGVLPW</sequence>
<gene>
    <name evidence="5" type="ORF">H4W79_004768</name>
</gene>
<dbReference type="InterPro" id="IPR020904">
    <property type="entry name" value="Sc_DH/Rdtase_CS"/>
</dbReference>
<dbReference type="PRINTS" id="PR00081">
    <property type="entry name" value="GDHRDH"/>
</dbReference>
<dbReference type="RefSeq" id="WP_191267711.1">
    <property type="nucleotide sequence ID" value="NZ_BMXJ01000001.1"/>
</dbReference>
<dbReference type="EMBL" id="JADBDY010000001">
    <property type="protein sequence ID" value="MBE1460554.1"/>
    <property type="molecule type" value="Genomic_DNA"/>
</dbReference>
<reference evidence="5 6" key="1">
    <citation type="submission" date="2020-10" db="EMBL/GenBank/DDBJ databases">
        <title>Sequencing the genomes of 1000 actinobacteria strains.</title>
        <authorList>
            <person name="Klenk H.-P."/>
        </authorList>
    </citation>
    <scope>NUCLEOTIDE SEQUENCE [LARGE SCALE GENOMIC DNA]</scope>
    <source>
        <strain evidence="5 6">DSM 45157</strain>
    </source>
</reference>
<comment type="similarity">
    <text evidence="1 4">Belongs to the short-chain dehydrogenases/reductases (SDR) family.</text>
</comment>
<dbReference type="Gene3D" id="3.40.50.720">
    <property type="entry name" value="NAD(P)-binding Rossmann-like Domain"/>
    <property type="match status" value="1"/>
</dbReference>
<dbReference type="Proteomes" id="UP000598217">
    <property type="component" value="Unassembled WGS sequence"/>
</dbReference>
<dbReference type="Pfam" id="PF00106">
    <property type="entry name" value="adh_short"/>
    <property type="match status" value="1"/>
</dbReference>
<dbReference type="PANTHER" id="PTHR43490">
    <property type="entry name" value="(+)-NEOMENTHOL DEHYDROGENASE"/>
    <property type="match status" value="1"/>
</dbReference>
<keyword evidence="3" id="KW-0560">Oxidoreductase</keyword>
<protein>
    <submittedName>
        <fullName evidence="5">NAD(P)-dependent dehydrogenase (Short-subunit alcohol dehydrogenase family)</fullName>
    </submittedName>
</protein>
<evidence type="ECO:0000313" key="5">
    <source>
        <dbReference type="EMBL" id="MBE1460554.1"/>
    </source>
</evidence>
<evidence type="ECO:0000256" key="3">
    <source>
        <dbReference type="ARBA" id="ARBA00023002"/>
    </source>
</evidence>
<keyword evidence="2" id="KW-0521">NADP</keyword>
<comment type="caution">
    <text evidence="5">The sequence shown here is derived from an EMBL/GenBank/DDBJ whole genome shotgun (WGS) entry which is preliminary data.</text>
</comment>
<keyword evidence="6" id="KW-1185">Reference proteome</keyword>
<organism evidence="5 6">
    <name type="scientific">Nocardiopsis terrae</name>
    <dbReference type="NCBI Taxonomy" id="372655"/>
    <lineage>
        <taxon>Bacteria</taxon>
        <taxon>Bacillati</taxon>
        <taxon>Actinomycetota</taxon>
        <taxon>Actinomycetes</taxon>
        <taxon>Streptosporangiales</taxon>
        <taxon>Nocardiopsidaceae</taxon>
        <taxon>Nocardiopsis</taxon>
    </lineage>
</organism>
<dbReference type="InterPro" id="IPR002347">
    <property type="entry name" value="SDR_fam"/>
</dbReference>
<dbReference type="PRINTS" id="PR00080">
    <property type="entry name" value="SDRFAMILY"/>
</dbReference>
<dbReference type="CDD" id="cd05324">
    <property type="entry name" value="carb_red_PTCR-like_SDR_c"/>
    <property type="match status" value="1"/>
</dbReference>
<proteinExistence type="inferred from homology"/>
<dbReference type="InterPro" id="IPR045313">
    <property type="entry name" value="CBR1-like"/>
</dbReference>
<dbReference type="PROSITE" id="PS00061">
    <property type="entry name" value="ADH_SHORT"/>
    <property type="match status" value="1"/>
</dbReference>
<evidence type="ECO:0000313" key="6">
    <source>
        <dbReference type="Proteomes" id="UP000598217"/>
    </source>
</evidence>
<evidence type="ECO:0000256" key="4">
    <source>
        <dbReference type="RuleBase" id="RU000363"/>
    </source>
</evidence>